<evidence type="ECO:0000256" key="1">
    <source>
        <dbReference type="SAM" id="MobiDB-lite"/>
    </source>
</evidence>
<feature type="region of interest" description="Disordered" evidence="1">
    <location>
        <begin position="130"/>
        <end position="154"/>
    </location>
</feature>
<dbReference type="AlphaFoldDB" id="A0A0A9DLB2"/>
<protein>
    <submittedName>
        <fullName evidence="2">Uncharacterized protein</fullName>
    </submittedName>
</protein>
<reference evidence="2" key="2">
    <citation type="journal article" date="2015" name="Data Brief">
        <title>Shoot transcriptome of the giant reed, Arundo donax.</title>
        <authorList>
            <person name="Barrero R.A."/>
            <person name="Guerrero F.D."/>
            <person name="Moolhuijzen P."/>
            <person name="Goolsby J.A."/>
            <person name="Tidwell J."/>
            <person name="Bellgard S.E."/>
            <person name="Bellgard M.I."/>
        </authorList>
    </citation>
    <scope>NUCLEOTIDE SEQUENCE</scope>
    <source>
        <tissue evidence="2">Shoot tissue taken approximately 20 cm above the soil surface</tissue>
    </source>
</reference>
<accession>A0A0A9DLB2</accession>
<organism evidence="2">
    <name type="scientific">Arundo donax</name>
    <name type="common">Giant reed</name>
    <name type="synonym">Donax arundinaceus</name>
    <dbReference type="NCBI Taxonomy" id="35708"/>
    <lineage>
        <taxon>Eukaryota</taxon>
        <taxon>Viridiplantae</taxon>
        <taxon>Streptophyta</taxon>
        <taxon>Embryophyta</taxon>
        <taxon>Tracheophyta</taxon>
        <taxon>Spermatophyta</taxon>
        <taxon>Magnoliopsida</taxon>
        <taxon>Liliopsida</taxon>
        <taxon>Poales</taxon>
        <taxon>Poaceae</taxon>
        <taxon>PACMAD clade</taxon>
        <taxon>Arundinoideae</taxon>
        <taxon>Arundineae</taxon>
        <taxon>Arundo</taxon>
    </lineage>
</organism>
<dbReference type="EMBL" id="GBRH01210432">
    <property type="protein sequence ID" value="JAD87463.1"/>
    <property type="molecule type" value="Transcribed_RNA"/>
</dbReference>
<reference evidence="2" key="1">
    <citation type="submission" date="2014-09" db="EMBL/GenBank/DDBJ databases">
        <authorList>
            <person name="Magalhaes I.L.F."/>
            <person name="Oliveira U."/>
            <person name="Santos F.R."/>
            <person name="Vidigal T.H.D.A."/>
            <person name="Brescovit A.D."/>
            <person name="Santos A.J."/>
        </authorList>
    </citation>
    <scope>NUCLEOTIDE SEQUENCE</scope>
    <source>
        <tissue evidence="2">Shoot tissue taken approximately 20 cm above the soil surface</tissue>
    </source>
</reference>
<proteinExistence type="predicted"/>
<evidence type="ECO:0000313" key="2">
    <source>
        <dbReference type="EMBL" id="JAD87463.1"/>
    </source>
</evidence>
<feature type="region of interest" description="Disordered" evidence="1">
    <location>
        <begin position="49"/>
        <end position="81"/>
    </location>
</feature>
<sequence>MGVATGPGATLLTVIPVPASSLASTLVIASTAAFVATYAPYPGLSDPTLDDEKVTMRPPPPRTSRFAASRQHRNAPRAFTPKVRSHCSGVVSAMDGYAASCTPAAATRTCSSGPNAACAASNRRATCAGSDTSACTATARGPGPGGAELRDATS</sequence>
<name>A0A0A9DLB2_ARUDO</name>